<dbReference type="KEGG" id="krh:KRH_17300"/>
<reference evidence="1 2" key="1">
    <citation type="journal article" date="2008" name="J. Bacteriol.">
        <title>Complete genome sequence of the soil actinomycete Kocuria rhizophila.</title>
        <authorList>
            <person name="Takarada H."/>
            <person name="Sekine M."/>
            <person name="Kosugi H."/>
            <person name="Matsuo Y."/>
            <person name="Fujisawa T."/>
            <person name="Omata S."/>
            <person name="Kishi E."/>
            <person name="Shimizu A."/>
            <person name="Tsukatani N."/>
            <person name="Tanikawa S."/>
            <person name="Fujita N."/>
            <person name="Harayama S."/>
        </authorList>
    </citation>
    <scope>NUCLEOTIDE SEQUENCE [LARGE SCALE GENOMIC DNA]</scope>
    <source>
        <strain evidence="2">ATCC 9341 / DSM 348 / NBRC 103217 / DC2201</strain>
    </source>
</reference>
<dbReference type="AlphaFoldDB" id="B2GLK3"/>
<dbReference type="HOGENOM" id="CLU_3217577_0_0_11"/>
<dbReference type="Proteomes" id="UP000008838">
    <property type="component" value="Chromosome"/>
</dbReference>
<organism evidence="1 2">
    <name type="scientific">Kocuria rhizophila (strain ATCC 9341 / DSM 348 / NBRC 103217 / DC2201)</name>
    <dbReference type="NCBI Taxonomy" id="378753"/>
    <lineage>
        <taxon>Bacteria</taxon>
        <taxon>Bacillati</taxon>
        <taxon>Actinomycetota</taxon>
        <taxon>Actinomycetes</taxon>
        <taxon>Micrococcales</taxon>
        <taxon>Micrococcaceae</taxon>
        <taxon>Kocuria</taxon>
    </lineage>
</organism>
<accession>B2GLK3</accession>
<protein>
    <submittedName>
        <fullName evidence="1">Uncharacterized protein</fullName>
    </submittedName>
</protein>
<dbReference type="EMBL" id="AP009152">
    <property type="protein sequence ID" value="BAG30077.1"/>
    <property type="molecule type" value="Genomic_DNA"/>
</dbReference>
<name>B2GLK3_KOCRD</name>
<gene>
    <name evidence="1" type="ordered locus">KRH_17300</name>
</gene>
<dbReference type="STRING" id="378753.KRH_17300"/>
<evidence type="ECO:0000313" key="2">
    <source>
        <dbReference type="Proteomes" id="UP000008838"/>
    </source>
</evidence>
<evidence type="ECO:0000313" key="1">
    <source>
        <dbReference type="EMBL" id="BAG30077.1"/>
    </source>
</evidence>
<proteinExistence type="predicted"/>
<keyword evidence="2" id="KW-1185">Reference proteome</keyword>
<sequence length="44" mass="4710">MEPVDVVAVVGSCAPERSRFARELARCTGRMLVPAPRVGLCPDP</sequence>